<proteinExistence type="predicted"/>
<dbReference type="InterPro" id="IPR011990">
    <property type="entry name" value="TPR-like_helical_dom_sf"/>
</dbReference>
<dbReference type="InterPro" id="IPR046960">
    <property type="entry name" value="PPR_At4g14850-like_plant"/>
</dbReference>
<sequence length="78" mass="8572">MIMSGLKPDNVSFSAVLSACSRDGMHKNMLDSEMTLSGMLLSNFYAACGRWKDSARVRVSQKTKGLRGISGQSWIEVK</sequence>
<dbReference type="GO" id="GO:0003723">
    <property type="term" value="F:RNA binding"/>
    <property type="evidence" value="ECO:0007669"/>
    <property type="project" value="InterPro"/>
</dbReference>
<comment type="caution">
    <text evidence="1">The sequence shown here is derived from an EMBL/GenBank/DDBJ whole genome shotgun (WGS) entry which is preliminary data.</text>
</comment>
<dbReference type="PANTHER" id="PTHR47926">
    <property type="entry name" value="PENTATRICOPEPTIDE REPEAT-CONTAINING PROTEIN"/>
    <property type="match status" value="1"/>
</dbReference>
<gene>
    <name evidence="1" type="ORF">O6P43_018307</name>
</gene>
<dbReference type="EMBL" id="JARAOO010000007">
    <property type="protein sequence ID" value="KAJ7963178.1"/>
    <property type="molecule type" value="Genomic_DNA"/>
</dbReference>
<keyword evidence="2" id="KW-1185">Reference proteome</keyword>
<dbReference type="Pfam" id="PF20431">
    <property type="entry name" value="E_motif"/>
    <property type="match status" value="1"/>
</dbReference>
<dbReference type="PANTHER" id="PTHR47926:SF389">
    <property type="entry name" value="PENTATRICOPEPTIDE PROTEIN-RELATED"/>
    <property type="match status" value="1"/>
</dbReference>
<dbReference type="AlphaFoldDB" id="A0AAD7PPK0"/>
<dbReference type="GO" id="GO:0009451">
    <property type="term" value="P:RNA modification"/>
    <property type="evidence" value="ECO:0007669"/>
    <property type="project" value="InterPro"/>
</dbReference>
<dbReference type="KEGG" id="qsa:O6P43_018307"/>
<dbReference type="Gene3D" id="1.25.40.10">
    <property type="entry name" value="Tetratricopeptide repeat domain"/>
    <property type="match status" value="1"/>
</dbReference>
<accession>A0AAD7PPK0</accession>
<evidence type="ECO:0000313" key="1">
    <source>
        <dbReference type="EMBL" id="KAJ7963178.1"/>
    </source>
</evidence>
<dbReference type="PROSITE" id="PS51257">
    <property type="entry name" value="PROKAR_LIPOPROTEIN"/>
    <property type="match status" value="1"/>
</dbReference>
<reference evidence="1" key="1">
    <citation type="journal article" date="2023" name="Science">
        <title>Elucidation of the pathway for biosynthesis of saponin adjuvants from the soapbark tree.</title>
        <authorList>
            <person name="Reed J."/>
            <person name="Orme A."/>
            <person name="El-Demerdash A."/>
            <person name="Owen C."/>
            <person name="Martin L.B.B."/>
            <person name="Misra R.C."/>
            <person name="Kikuchi S."/>
            <person name="Rejzek M."/>
            <person name="Martin A.C."/>
            <person name="Harkess A."/>
            <person name="Leebens-Mack J."/>
            <person name="Louveau T."/>
            <person name="Stephenson M.J."/>
            <person name="Osbourn A."/>
        </authorList>
    </citation>
    <scope>NUCLEOTIDE SEQUENCE</scope>
    <source>
        <strain evidence="1">S10</strain>
    </source>
</reference>
<name>A0AAD7PPK0_QUISA</name>
<organism evidence="1 2">
    <name type="scientific">Quillaja saponaria</name>
    <name type="common">Soap bark tree</name>
    <dbReference type="NCBI Taxonomy" id="32244"/>
    <lineage>
        <taxon>Eukaryota</taxon>
        <taxon>Viridiplantae</taxon>
        <taxon>Streptophyta</taxon>
        <taxon>Embryophyta</taxon>
        <taxon>Tracheophyta</taxon>
        <taxon>Spermatophyta</taxon>
        <taxon>Magnoliopsida</taxon>
        <taxon>eudicotyledons</taxon>
        <taxon>Gunneridae</taxon>
        <taxon>Pentapetalae</taxon>
        <taxon>rosids</taxon>
        <taxon>fabids</taxon>
        <taxon>Fabales</taxon>
        <taxon>Quillajaceae</taxon>
        <taxon>Quillaja</taxon>
    </lineage>
</organism>
<dbReference type="InterPro" id="IPR046848">
    <property type="entry name" value="E_motif"/>
</dbReference>
<dbReference type="Proteomes" id="UP001163823">
    <property type="component" value="Chromosome 7"/>
</dbReference>
<evidence type="ECO:0000313" key="2">
    <source>
        <dbReference type="Proteomes" id="UP001163823"/>
    </source>
</evidence>
<protein>
    <submittedName>
        <fullName evidence="1">Pentatricopeptide repeat</fullName>
    </submittedName>
</protein>